<evidence type="ECO:0008006" key="2">
    <source>
        <dbReference type="Google" id="ProtNLM"/>
    </source>
</evidence>
<proteinExistence type="predicted"/>
<dbReference type="GO" id="GO:0006207">
    <property type="term" value="P:'de novo' pyrimidine nucleobase biosynthetic process"/>
    <property type="evidence" value="ECO:0007669"/>
    <property type="project" value="TreeGrafter"/>
</dbReference>
<name>A0A974P1T4_9CAUL</name>
<dbReference type="GO" id="GO:0005737">
    <property type="term" value="C:cytoplasm"/>
    <property type="evidence" value="ECO:0007669"/>
    <property type="project" value="TreeGrafter"/>
</dbReference>
<dbReference type="InterPro" id="IPR032466">
    <property type="entry name" value="Metal_Hydrolase"/>
</dbReference>
<organism evidence="1">
    <name type="scientific">Phenylobacterium glaciei</name>
    <dbReference type="NCBI Taxonomy" id="2803784"/>
    <lineage>
        <taxon>Bacteria</taxon>
        <taxon>Pseudomonadati</taxon>
        <taxon>Pseudomonadota</taxon>
        <taxon>Alphaproteobacteria</taxon>
        <taxon>Caulobacterales</taxon>
        <taxon>Caulobacteraceae</taxon>
        <taxon>Phenylobacterium</taxon>
    </lineage>
</organism>
<dbReference type="Gene3D" id="3.20.20.140">
    <property type="entry name" value="Metal-dependent hydrolases"/>
    <property type="match status" value="1"/>
</dbReference>
<dbReference type="PANTHER" id="PTHR43137">
    <property type="entry name" value="DIHYDROOROTASE"/>
    <property type="match status" value="1"/>
</dbReference>
<protein>
    <recommendedName>
        <fullName evidence="2">Dihydroorotase</fullName>
    </recommendedName>
</protein>
<dbReference type="InterPro" id="IPR004721">
    <property type="entry name" value="DHOdimr"/>
</dbReference>
<reference evidence="1" key="1">
    <citation type="submission" date="2021-01" db="EMBL/GenBank/DDBJ databases">
        <title>Genome sequence of Phenylobacterium sp. 20VBR1 isolated from a valley glaceir, Ny-Alesund, Svalbard.</title>
        <authorList>
            <person name="Thomas F.A."/>
            <person name="Krishnan K.P."/>
            <person name="Sinha R.K."/>
        </authorList>
    </citation>
    <scope>NUCLEOTIDE SEQUENCE</scope>
    <source>
        <strain evidence="1">20VBR1</strain>
    </source>
</reference>
<dbReference type="AlphaFoldDB" id="A0A974P1T4"/>
<dbReference type="GO" id="GO:0006221">
    <property type="term" value="P:pyrimidine nucleotide biosynthetic process"/>
    <property type="evidence" value="ECO:0007669"/>
    <property type="project" value="TreeGrafter"/>
</dbReference>
<dbReference type="GO" id="GO:0004151">
    <property type="term" value="F:dihydroorotase activity"/>
    <property type="evidence" value="ECO:0007669"/>
    <property type="project" value="InterPro"/>
</dbReference>
<dbReference type="PANTHER" id="PTHR43137:SF1">
    <property type="entry name" value="DIHYDROOROTASE"/>
    <property type="match status" value="1"/>
</dbReference>
<sequence>MFTACKLYPAHATTNSAHGVTDIANIHGVLEAMQRIGMPLLVHGEVTSQEVDIFDREAFFIAQVLSKLTSDFPALKIVVEHITTTEAAAFVEASGPNVAATITPHHLAINRNAMFEGGIRPTCTACRSPSASRTA</sequence>
<evidence type="ECO:0000313" key="1">
    <source>
        <dbReference type="EMBL" id="QQZ49108.1"/>
    </source>
</evidence>
<dbReference type="SUPFAM" id="SSF51556">
    <property type="entry name" value="Metallo-dependent hydrolases"/>
    <property type="match status" value="1"/>
</dbReference>
<gene>
    <name evidence="1" type="ORF">JKL49_18340</name>
</gene>
<dbReference type="EMBL" id="CP068570">
    <property type="protein sequence ID" value="QQZ49108.1"/>
    <property type="molecule type" value="Genomic_DNA"/>
</dbReference>
<accession>A0A974P1T4</accession>